<keyword evidence="1" id="KW-1133">Transmembrane helix</keyword>
<keyword evidence="2" id="KW-1185">Reference proteome</keyword>
<reference evidence="3" key="1">
    <citation type="submission" date="2016-11" db="UniProtKB">
        <authorList>
            <consortium name="WormBaseParasite"/>
        </authorList>
    </citation>
    <scope>IDENTIFICATION</scope>
</reference>
<dbReference type="AlphaFoldDB" id="A0A1I7WQT7"/>
<evidence type="ECO:0000313" key="2">
    <source>
        <dbReference type="Proteomes" id="UP000095283"/>
    </source>
</evidence>
<sequence>MEVCTTYDNKCESIITLTKYNKTLGYSIYVYVGCSYTNGRISNIMRFKYFNFAPSLLGGPTYPVLKFTQIIELELGLCESEEALLSYLNGWNNCFVLETKRRKNCTEIAQDELKYGHLFISLNIWDEDAHLIFSIYTLLKTLFPSIYRLWNLTRYFPLCLQVLIYCWRLSFSVVNIWLQNVFAVMNQTKEEDNFLTKKGMKVEVARIFIIVYNIALKLSVYYSIYCYFYWLKFTNDEDNQQAVHFCHFVPILLIVILYITLTVFLIISFINLYYTQIFNLIFLYWETFYKKLDQNVLLKVCFLNTW</sequence>
<proteinExistence type="predicted"/>
<evidence type="ECO:0000256" key="1">
    <source>
        <dbReference type="SAM" id="Phobius"/>
    </source>
</evidence>
<name>A0A1I7WQT7_HETBA</name>
<evidence type="ECO:0000313" key="3">
    <source>
        <dbReference type="WBParaSite" id="Hba_07522"/>
    </source>
</evidence>
<accession>A0A1I7WQT7</accession>
<feature type="transmembrane region" description="Helical" evidence="1">
    <location>
        <begin position="250"/>
        <end position="274"/>
    </location>
</feature>
<feature type="transmembrane region" description="Helical" evidence="1">
    <location>
        <begin position="204"/>
        <end position="230"/>
    </location>
</feature>
<protein>
    <submittedName>
        <fullName evidence="3">Seipin</fullName>
    </submittedName>
</protein>
<keyword evidence="1" id="KW-0472">Membrane</keyword>
<dbReference type="WBParaSite" id="Hba_07522">
    <property type="protein sequence ID" value="Hba_07522"/>
    <property type="gene ID" value="Hba_07522"/>
</dbReference>
<organism evidence="2 3">
    <name type="scientific">Heterorhabditis bacteriophora</name>
    <name type="common">Entomopathogenic nematode worm</name>
    <dbReference type="NCBI Taxonomy" id="37862"/>
    <lineage>
        <taxon>Eukaryota</taxon>
        <taxon>Metazoa</taxon>
        <taxon>Ecdysozoa</taxon>
        <taxon>Nematoda</taxon>
        <taxon>Chromadorea</taxon>
        <taxon>Rhabditida</taxon>
        <taxon>Rhabditina</taxon>
        <taxon>Rhabditomorpha</taxon>
        <taxon>Strongyloidea</taxon>
        <taxon>Heterorhabditidae</taxon>
        <taxon>Heterorhabditis</taxon>
    </lineage>
</organism>
<keyword evidence="1" id="KW-0812">Transmembrane</keyword>
<dbReference type="Proteomes" id="UP000095283">
    <property type="component" value="Unplaced"/>
</dbReference>